<feature type="transmembrane region" description="Helical" evidence="1">
    <location>
        <begin position="56"/>
        <end position="74"/>
    </location>
</feature>
<evidence type="ECO:0000313" key="4">
    <source>
        <dbReference type="Proteomes" id="UP000509626"/>
    </source>
</evidence>
<dbReference type="InterPro" id="IPR058372">
    <property type="entry name" value="DUF8059"/>
</dbReference>
<dbReference type="Pfam" id="PF26248">
    <property type="entry name" value="DUF8059"/>
    <property type="match status" value="1"/>
</dbReference>
<feature type="transmembrane region" description="Helical" evidence="1">
    <location>
        <begin position="27"/>
        <end position="49"/>
    </location>
</feature>
<name>A0A7D5LEH4_9EURY</name>
<keyword evidence="4" id="KW-1185">Reference proteome</keyword>
<dbReference type="AlphaFoldDB" id="A0A7D5LEH4"/>
<dbReference type="EMBL" id="CP058579">
    <property type="protein sequence ID" value="QLG64089.1"/>
    <property type="molecule type" value="Genomic_DNA"/>
</dbReference>
<accession>A0A7D5LEH4</accession>
<sequence length="124" mass="12563">MMTVGLYQNFLLASGQAAPPWMVGGHAHLGVLSILAVVLGFAVPALGVVGRLRAAVSGLFVVGQWFLPLTIWIGEGAGVTALMPTAFLWGLCLVVSMLLMAYVSAVGGADGSGHAAGAMPLADD</sequence>
<gene>
    <name evidence="3" type="ORF">HUG12_16465</name>
</gene>
<keyword evidence="1" id="KW-0812">Transmembrane</keyword>
<feature type="transmembrane region" description="Helical" evidence="1">
    <location>
        <begin position="86"/>
        <end position="109"/>
    </location>
</feature>
<dbReference type="KEGG" id="halu:HUG12_16465"/>
<reference evidence="3 4" key="1">
    <citation type="submission" date="2020-06" db="EMBL/GenBank/DDBJ databases">
        <title>NJ-3-1, isolated from saline soil.</title>
        <authorList>
            <person name="Cui H.L."/>
            <person name="Shi X."/>
        </authorList>
    </citation>
    <scope>NUCLEOTIDE SEQUENCE [LARGE SCALE GENOMIC DNA]</scope>
    <source>
        <strain evidence="3 4">NJ-3-1</strain>
    </source>
</reference>
<dbReference type="Proteomes" id="UP000509626">
    <property type="component" value="Chromosome"/>
</dbReference>
<organism evidence="3 4">
    <name type="scientific">Halorarum salinum</name>
    <dbReference type="NCBI Taxonomy" id="2743089"/>
    <lineage>
        <taxon>Archaea</taxon>
        <taxon>Methanobacteriati</taxon>
        <taxon>Methanobacteriota</taxon>
        <taxon>Stenosarchaea group</taxon>
        <taxon>Halobacteria</taxon>
        <taxon>Halobacteriales</taxon>
        <taxon>Haloferacaceae</taxon>
        <taxon>Halorarum</taxon>
    </lineage>
</organism>
<protein>
    <recommendedName>
        <fullName evidence="2">DUF8059 domain-containing protein</fullName>
    </recommendedName>
</protein>
<feature type="domain" description="DUF8059" evidence="2">
    <location>
        <begin position="1"/>
        <end position="124"/>
    </location>
</feature>
<keyword evidence="1" id="KW-0472">Membrane</keyword>
<keyword evidence="1" id="KW-1133">Transmembrane helix</keyword>
<proteinExistence type="predicted"/>
<evidence type="ECO:0000313" key="3">
    <source>
        <dbReference type="EMBL" id="QLG64089.1"/>
    </source>
</evidence>
<evidence type="ECO:0000256" key="1">
    <source>
        <dbReference type="SAM" id="Phobius"/>
    </source>
</evidence>
<evidence type="ECO:0000259" key="2">
    <source>
        <dbReference type="Pfam" id="PF26248"/>
    </source>
</evidence>